<accession>A0A855UC96</accession>
<dbReference type="AlphaFoldDB" id="A0A855UC96"/>
<organism evidence="2 3">
    <name type="scientific">Enterococcus faecalis</name>
    <name type="common">Streptococcus faecalis</name>
    <dbReference type="NCBI Taxonomy" id="1351"/>
    <lineage>
        <taxon>Bacteria</taxon>
        <taxon>Bacillati</taxon>
        <taxon>Bacillota</taxon>
        <taxon>Bacilli</taxon>
        <taxon>Lactobacillales</taxon>
        <taxon>Enterococcaceae</taxon>
        <taxon>Enterococcus</taxon>
    </lineage>
</organism>
<feature type="region of interest" description="Disordered" evidence="1">
    <location>
        <begin position="593"/>
        <end position="616"/>
    </location>
</feature>
<dbReference type="RefSeq" id="WP_108095649.1">
    <property type="nucleotide sequence ID" value="NZ_CP138642.1"/>
</dbReference>
<sequence length="629" mass="68624">MKSKIILGGLLLSTAALVSLQSPQITSAESLTNSAEIIVPLSLKVKAHYTNGLPLEAGKEVRLRNLTDGSTEVIKKQVDANGEVVFTEQDGIKKEVNYGIETDGVRNGYTVRYDLGGEKEKDITVNLPGAELPLSLKVKAHYTNGLPLEAGKEVRLRNLTDGSTEVLKKQVDANGEVVFTEQDGIKKEVNYGIETDGVRNGYTVRYDLGGEKEKDITVNLPGAELPLSLKVKAHYTNGLPLEAGKEVRLRNLTDGSTEVLKKQVDANGEVVFTEQDGIKKEVNYGIETDGVRNGYTVRYDLGGEKEKDITVNLPGAELPLSLKVKAHYTNGLPLEAGKEVRLRNLTDGSTEVLKKQVDANGEVVFTEQDGIKKEVNYGIETDGVRNGYTVRYDLGGEKEKDITVNLPGAELPLSLKVKAHYTNGLPLEAGKEVRLRNLTDGSTEVLKKQVDANGEVVFTEQDGIKKEVNYGIETDGVRNGYTVRYDLGGEKEKDITVNLPGAELPLSLKVKAHYTNGLPLEAGKEVRLRNLTDGSTEVLKKQVDAKGEVVFTEQDGIKKEVNYGIETDGVRNGYTVRYDLGGEKEKNITVNLPGVTKNTNSKQSSDSKASDKQANSNHPSIFLITKKII</sequence>
<reference evidence="2 3" key="1">
    <citation type="submission" date="2018-04" db="EMBL/GenBank/DDBJ databases">
        <authorList>
            <person name="Van Tyne D."/>
        </authorList>
    </citation>
    <scope>NUCLEOTIDE SEQUENCE [LARGE SCALE GENOMIC DNA]</scope>
    <source>
        <strain evidence="2 3">B2535</strain>
    </source>
</reference>
<evidence type="ECO:0000256" key="1">
    <source>
        <dbReference type="SAM" id="MobiDB-lite"/>
    </source>
</evidence>
<dbReference type="EMBL" id="PZZH01000001">
    <property type="protein sequence ID" value="PTN76735.1"/>
    <property type="molecule type" value="Genomic_DNA"/>
</dbReference>
<gene>
    <name evidence="2" type="ORF">DAI13_02865</name>
</gene>
<dbReference type="Proteomes" id="UP000244140">
    <property type="component" value="Unassembled WGS sequence"/>
</dbReference>
<protein>
    <submittedName>
        <fullName evidence="2">Uncharacterized protein</fullName>
    </submittedName>
</protein>
<proteinExistence type="predicted"/>
<name>A0A855UC96_ENTFL</name>
<comment type="caution">
    <text evidence="2">The sequence shown here is derived from an EMBL/GenBank/DDBJ whole genome shotgun (WGS) entry which is preliminary data.</text>
</comment>
<feature type="compositionally biased region" description="Low complexity" evidence="1">
    <location>
        <begin position="600"/>
        <end position="616"/>
    </location>
</feature>
<evidence type="ECO:0000313" key="2">
    <source>
        <dbReference type="EMBL" id="PTN76735.1"/>
    </source>
</evidence>
<evidence type="ECO:0000313" key="3">
    <source>
        <dbReference type="Proteomes" id="UP000244140"/>
    </source>
</evidence>